<evidence type="ECO:0000313" key="3">
    <source>
        <dbReference type="EMBL" id="GAA3909352.1"/>
    </source>
</evidence>
<evidence type="ECO:0000256" key="2">
    <source>
        <dbReference type="SAM" id="SignalP"/>
    </source>
</evidence>
<proteinExistence type="predicted"/>
<protein>
    <submittedName>
        <fullName evidence="3">Uncharacterized protein</fullName>
    </submittedName>
</protein>
<dbReference type="Proteomes" id="UP001500133">
    <property type="component" value="Unassembled WGS sequence"/>
</dbReference>
<evidence type="ECO:0000256" key="1">
    <source>
        <dbReference type="SAM" id="MobiDB-lite"/>
    </source>
</evidence>
<feature type="compositionally biased region" description="Low complexity" evidence="1">
    <location>
        <begin position="175"/>
        <end position="190"/>
    </location>
</feature>
<feature type="signal peptide" evidence="2">
    <location>
        <begin position="1"/>
        <end position="26"/>
    </location>
</feature>
<keyword evidence="2" id="KW-0732">Signal</keyword>
<gene>
    <name evidence="3" type="ORF">GCM10022228_20060</name>
</gene>
<name>A0ABP7M016_9GAMM</name>
<sequence length="190" mass="19817">MSFLSARTGVRALATALLAVPLSAAAATLSLPDDATIGVEVVDAITLTGETSRREGILLRPADSRRASNTLPEYCVIVGDAQRDGERVRITTHDITCIETADADSSIFSGPMQASAYDSDGQYGISCENGACRLPAGHPLTLTLTDGLEIVEQANPSAEINKQRRQANGEGVANPIPAERPAPASEAADD</sequence>
<comment type="caution">
    <text evidence="3">The sequence shown here is derived from an EMBL/GenBank/DDBJ whole genome shotgun (WGS) entry which is preliminary data.</text>
</comment>
<keyword evidence="4" id="KW-1185">Reference proteome</keyword>
<reference evidence="4" key="1">
    <citation type="journal article" date="2019" name="Int. J. Syst. Evol. Microbiol.">
        <title>The Global Catalogue of Microorganisms (GCM) 10K type strain sequencing project: providing services to taxonomists for standard genome sequencing and annotation.</title>
        <authorList>
            <consortium name="The Broad Institute Genomics Platform"/>
            <consortium name="The Broad Institute Genome Sequencing Center for Infectious Disease"/>
            <person name="Wu L."/>
            <person name="Ma J."/>
        </authorList>
    </citation>
    <scope>NUCLEOTIDE SEQUENCE [LARGE SCALE GENOMIC DNA]</scope>
    <source>
        <strain evidence="4">JCM 16914</strain>
    </source>
</reference>
<evidence type="ECO:0000313" key="4">
    <source>
        <dbReference type="Proteomes" id="UP001500133"/>
    </source>
</evidence>
<feature type="region of interest" description="Disordered" evidence="1">
    <location>
        <begin position="155"/>
        <end position="190"/>
    </location>
</feature>
<feature type="chain" id="PRO_5045710252" evidence="2">
    <location>
        <begin position="27"/>
        <end position="190"/>
    </location>
</feature>
<dbReference type="EMBL" id="BAAAZT010000075">
    <property type="protein sequence ID" value="GAA3909352.1"/>
    <property type="molecule type" value="Genomic_DNA"/>
</dbReference>
<organism evidence="3 4">
    <name type="scientific">Halomonas cibimaris</name>
    <dbReference type="NCBI Taxonomy" id="657012"/>
    <lineage>
        <taxon>Bacteria</taxon>
        <taxon>Pseudomonadati</taxon>
        <taxon>Pseudomonadota</taxon>
        <taxon>Gammaproteobacteria</taxon>
        <taxon>Oceanospirillales</taxon>
        <taxon>Halomonadaceae</taxon>
        <taxon>Halomonas</taxon>
    </lineage>
</organism>
<accession>A0ABP7M016</accession>